<evidence type="ECO:0000313" key="1">
    <source>
        <dbReference type="EMBL" id="PHK06071.1"/>
    </source>
</evidence>
<dbReference type="EMBL" id="LAHD01000010">
    <property type="protein sequence ID" value="PHK06071.1"/>
    <property type="molecule type" value="Genomic_DNA"/>
</dbReference>
<organism evidence="1 2">
    <name type="scientific">Nostoc linckia z8</name>
    <dbReference type="NCBI Taxonomy" id="1628746"/>
    <lineage>
        <taxon>Bacteria</taxon>
        <taxon>Bacillati</taxon>
        <taxon>Cyanobacteriota</taxon>
        <taxon>Cyanophyceae</taxon>
        <taxon>Nostocales</taxon>
        <taxon>Nostocaceae</taxon>
        <taxon>Nostoc</taxon>
    </lineage>
</organism>
<evidence type="ECO:0000313" key="2">
    <source>
        <dbReference type="Proteomes" id="UP000222310"/>
    </source>
</evidence>
<dbReference type="Proteomes" id="UP000222310">
    <property type="component" value="Unassembled WGS sequence"/>
</dbReference>
<sequence>MFLLLLADIYFTGFFIVQIFYEWAISINFDLTHSLLARNTALVGVNPNAEGGICKPSRNCIVF</sequence>
<proteinExistence type="predicted"/>
<name>A0A9Q5ZF61_NOSLI</name>
<gene>
    <name evidence="1" type="ORF">VF08_05615</name>
</gene>
<comment type="caution">
    <text evidence="1">The sequence shown here is derived from an EMBL/GenBank/DDBJ whole genome shotgun (WGS) entry which is preliminary data.</text>
</comment>
<dbReference type="AlphaFoldDB" id="A0A9Q5ZF61"/>
<protein>
    <submittedName>
        <fullName evidence="1">Uncharacterized protein</fullName>
    </submittedName>
</protein>
<accession>A0A9Q5ZF61</accession>
<reference evidence="1 2" key="1">
    <citation type="submission" date="2015-02" db="EMBL/GenBank/DDBJ databases">
        <title>Nostoc linckia genome annotation.</title>
        <authorList>
            <person name="Zhou Z."/>
        </authorList>
    </citation>
    <scope>NUCLEOTIDE SEQUENCE [LARGE SCALE GENOMIC DNA]</scope>
    <source>
        <strain evidence="2">z8</strain>
    </source>
</reference>